<reference evidence="2" key="1">
    <citation type="submission" date="2021-06" db="EMBL/GenBank/DDBJ databases">
        <authorList>
            <person name="Hodson N. C."/>
            <person name="Mongue J. A."/>
            <person name="Jaron S. K."/>
        </authorList>
    </citation>
    <scope>NUCLEOTIDE SEQUENCE</scope>
</reference>
<dbReference type="AlphaFoldDB" id="A0A8J2JA43"/>
<evidence type="ECO:0000313" key="2">
    <source>
        <dbReference type="EMBL" id="CAG7716440.1"/>
    </source>
</evidence>
<organism evidence="2 3">
    <name type="scientific">Allacma fusca</name>
    <dbReference type="NCBI Taxonomy" id="39272"/>
    <lineage>
        <taxon>Eukaryota</taxon>
        <taxon>Metazoa</taxon>
        <taxon>Ecdysozoa</taxon>
        <taxon>Arthropoda</taxon>
        <taxon>Hexapoda</taxon>
        <taxon>Collembola</taxon>
        <taxon>Symphypleona</taxon>
        <taxon>Sminthuridae</taxon>
        <taxon>Allacma</taxon>
    </lineage>
</organism>
<accession>A0A8J2JA43</accession>
<feature type="transmembrane region" description="Helical" evidence="1">
    <location>
        <begin position="26"/>
        <end position="44"/>
    </location>
</feature>
<dbReference type="Proteomes" id="UP000708208">
    <property type="component" value="Unassembled WGS sequence"/>
</dbReference>
<gene>
    <name evidence="2" type="ORF">AFUS01_LOCUS5950</name>
</gene>
<comment type="caution">
    <text evidence="2">The sequence shown here is derived from an EMBL/GenBank/DDBJ whole genome shotgun (WGS) entry which is preliminary data.</text>
</comment>
<keyword evidence="1" id="KW-0472">Membrane</keyword>
<proteinExistence type="predicted"/>
<keyword evidence="1" id="KW-0812">Transmembrane</keyword>
<keyword evidence="1" id="KW-1133">Transmembrane helix</keyword>
<evidence type="ECO:0000313" key="3">
    <source>
        <dbReference type="Proteomes" id="UP000708208"/>
    </source>
</evidence>
<protein>
    <submittedName>
        <fullName evidence="2">Uncharacterized protein</fullName>
    </submittedName>
</protein>
<feature type="transmembrane region" description="Helical" evidence="1">
    <location>
        <begin position="64"/>
        <end position="85"/>
    </location>
</feature>
<keyword evidence="3" id="KW-1185">Reference proteome</keyword>
<dbReference type="EMBL" id="CAJVCH010038519">
    <property type="protein sequence ID" value="CAG7716440.1"/>
    <property type="molecule type" value="Genomic_DNA"/>
</dbReference>
<evidence type="ECO:0000256" key="1">
    <source>
        <dbReference type="SAM" id="Phobius"/>
    </source>
</evidence>
<sequence>MRCGNPCALCCLNLPNGCKRVCIFQLIYHGVCFCIYLGILSAIVVKAVQKMMPAETFVETYWEYTALTSIHGLHLIIWIPLYFAVKYVEISTLTSYVVYPYISTDGFSIDLLDLGPKRFAGSNPTDNL</sequence>
<name>A0A8J2JA43_9HEXA</name>